<sequence length="754" mass="80604">MASHPYLRFLARVSARQPLLRPPTDASLTPANPSDLRSLIPYTQPISGYRSRSFELRGLELRVAELPAVEQSSPHGSPFRQPGNPCAGNSAADTIGPAQSHPPQQNHQDWQHQHSQEDHTRQRRQEMQQNGPDHGTQAAEGIPQTTSFDGAPPSSPPPAPPKEPRGHAAKAQTRSGLTSPPHSYMEIHYPFTALPWLWRQYHRPGFPGLDPALIIEDFDTFAADVAARHVGHVPDSMLVTAFLERLTWHVHLRPGDGLVPAGFAGVGGGRTGSAEVIEDTRRLALLAPTDMRMAGQVSWVGRTSMEVLLQLITAEAPATTALKHAHASSRAGGGPCRPTPADAEGIAAAEVGSPLPLPQQPGSPPLVMLPPGQLVATAEFVMALRDSSLRRAVDVPPLHPRNDLERELFQRGREHQRQRQAGRDRDRDAAQVVLKHGSPPRSPPPTAVTALSQAMDATAAGGPDTELARMLYDNVLQSDLARIAPRNGDGLRLLELDREPGVILEPVREPRGSRPGRAKRPRIDGSYLGDGDDSQDGFPEPVAKGATADTWPVGSCTQDGGIDAVANIVTVPIRQSEVHRTVIAEFQDRNTSGTVFGGHLLRLAYEHAATAAAAFAGGPCELMWLEEGAISSPARMGDVLHAVARVVWTEQGGRALRVVVRVGKYDVSSPSQHVLALTLTAAFLAPAAPSPPSTTAAEHARMQSSGVNRNGSGLRGVLPTTLAEAGEALAAERRHEATMAALTQADAMDSIFLG</sequence>
<dbReference type="GO" id="GO:0006637">
    <property type="term" value="P:acyl-CoA metabolic process"/>
    <property type="evidence" value="ECO:0007669"/>
    <property type="project" value="TreeGrafter"/>
</dbReference>
<feature type="region of interest" description="Disordered" evidence="5">
    <location>
        <begin position="394"/>
        <end position="429"/>
    </location>
</feature>
<dbReference type="EMBL" id="BNCQ01000027">
    <property type="protein sequence ID" value="GIM08311.1"/>
    <property type="molecule type" value="Genomic_DNA"/>
</dbReference>
<keyword evidence="10" id="KW-1185">Reference proteome</keyword>
<feature type="domain" description="HotDog ACOT-type" evidence="6">
    <location>
        <begin position="574"/>
        <end position="689"/>
    </location>
</feature>
<comment type="similarity">
    <text evidence="1">Belongs to the acyl coenzyme A hydrolase family.</text>
</comment>
<keyword evidence="2" id="KW-0677">Repeat</keyword>
<feature type="compositionally biased region" description="Polar residues" evidence="5">
    <location>
        <begin position="172"/>
        <end position="181"/>
    </location>
</feature>
<organism evidence="8 9">
    <name type="scientific">Volvox reticuliferus</name>
    <dbReference type="NCBI Taxonomy" id="1737510"/>
    <lineage>
        <taxon>Eukaryota</taxon>
        <taxon>Viridiplantae</taxon>
        <taxon>Chlorophyta</taxon>
        <taxon>core chlorophytes</taxon>
        <taxon>Chlorophyceae</taxon>
        <taxon>CS clade</taxon>
        <taxon>Chlamydomonadales</taxon>
        <taxon>Volvocaceae</taxon>
        <taxon>Volvox</taxon>
    </lineage>
</organism>
<feature type="region of interest" description="Disordered" evidence="5">
    <location>
        <begin position="506"/>
        <end position="537"/>
    </location>
</feature>
<evidence type="ECO:0000313" key="9">
    <source>
        <dbReference type="Proteomes" id="UP000722791"/>
    </source>
</evidence>
<dbReference type="Proteomes" id="UP000722791">
    <property type="component" value="Unassembled WGS sequence"/>
</dbReference>
<proteinExistence type="inferred from homology"/>
<dbReference type="PANTHER" id="PTHR12655">
    <property type="entry name" value="ACYL-COA THIOESTERASE"/>
    <property type="match status" value="1"/>
</dbReference>
<dbReference type="SUPFAM" id="SSF54637">
    <property type="entry name" value="Thioesterase/thiol ester dehydrase-isomerase"/>
    <property type="match status" value="1"/>
</dbReference>
<protein>
    <recommendedName>
        <fullName evidence="6">HotDog ACOT-type domain-containing protein</fullName>
    </recommendedName>
</protein>
<name>A0A8J4GJ47_9CHLO</name>
<dbReference type="GO" id="GO:0047617">
    <property type="term" value="F:fatty acyl-CoA hydrolase activity"/>
    <property type="evidence" value="ECO:0007669"/>
    <property type="project" value="TreeGrafter"/>
</dbReference>
<dbReference type="Gene3D" id="3.10.129.10">
    <property type="entry name" value="Hotdog Thioesterase"/>
    <property type="match status" value="2"/>
</dbReference>
<evidence type="ECO:0000256" key="1">
    <source>
        <dbReference type="ARBA" id="ARBA00010458"/>
    </source>
</evidence>
<keyword evidence="4" id="KW-0809">Transit peptide</keyword>
<evidence type="ECO:0000313" key="7">
    <source>
        <dbReference type="EMBL" id="GIL79704.1"/>
    </source>
</evidence>
<evidence type="ECO:0000259" key="6">
    <source>
        <dbReference type="PROSITE" id="PS51770"/>
    </source>
</evidence>
<evidence type="ECO:0000313" key="8">
    <source>
        <dbReference type="EMBL" id="GIM08311.1"/>
    </source>
</evidence>
<evidence type="ECO:0000256" key="4">
    <source>
        <dbReference type="ARBA" id="ARBA00022946"/>
    </source>
</evidence>
<dbReference type="PANTHER" id="PTHR12655:SF8">
    <property type="entry name" value="HOTDOG ACOT-TYPE DOMAIN-CONTAINING PROTEIN"/>
    <property type="match status" value="1"/>
</dbReference>
<feature type="region of interest" description="Disordered" evidence="5">
    <location>
        <begin position="69"/>
        <end position="182"/>
    </location>
</feature>
<reference evidence="8" key="1">
    <citation type="journal article" date="2021" name="Proc. Natl. Acad. Sci. U.S.A.">
        <title>Three genomes in the algal genus Volvox reveal the fate of a haploid sex-determining region after a transition to homothallism.</title>
        <authorList>
            <person name="Yamamoto K."/>
            <person name="Hamaji T."/>
            <person name="Kawai-Toyooka H."/>
            <person name="Matsuzaki R."/>
            <person name="Takahashi F."/>
            <person name="Nishimura Y."/>
            <person name="Kawachi M."/>
            <person name="Noguchi H."/>
            <person name="Minakuchi Y."/>
            <person name="Umen J.G."/>
            <person name="Toyoda A."/>
            <person name="Nozaki H."/>
        </authorList>
    </citation>
    <scope>NUCLEOTIDE SEQUENCE</scope>
    <source>
        <strain evidence="8">NIES-3785</strain>
        <strain evidence="7">NIES-3786</strain>
    </source>
</reference>
<feature type="region of interest" description="Disordered" evidence="5">
    <location>
        <begin position="690"/>
        <end position="713"/>
    </location>
</feature>
<keyword evidence="3" id="KW-0378">Hydrolase</keyword>
<evidence type="ECO:0000256" key="5">
    <source>
        <dbReference type="SAM" id="MobiDB-lite"/>
    </source>
</evidence>
<dbReference type="EMBL" id="BNCP01000016">
    <property type="protein sequence ID" value="GIL79704.1"/>
    <property type="molecule type" value="Genomic_DNA"/>
</dbReference>
<dbReference type="InterPro" id="IPR029069">
    <property type="entry name" value="HotDog_dom_sf"/>
</dbReference>
<feature type="compositionally biased region" description="Basic and acidic residues" evidence="5">
    <location>
        <begin position="400"/>
        <end position="429"/>
    </location>
</feature>
<dbReference type="Proteomes" id="UP000747110">
    <property type="component" value="Unassembled WGS sequence"/>
</dbReference>
<dbReference type="AlphaFoldDB" id="A0A8J4GJ47"/>
<dbReference type="InterPro" id="IPR033120">
    <property type="entry name" value="HOTDOG_ACOT"/>
</dbReference>
<evidence type="ECO:0000313" key="10">
    <source>
        <dbReference type="Proteomes" id="UP000747110"/>
    </source>
</evidence>
<evidence type="ECO:0000256" key="3">
    <source>
        <dbReference type="ARBA" id="ARBA00022801"/>
    </source>
</evidence>
<dbReference type="OrthoDB" id="331699at2759"/>
<comment type="caution">
    <text evidence="8">The sequence shown here is derived from an EMBL/GenBank/DDBJ whole genome shotgun (WGS) entry which is preliminary data.</text>
</comment>
<accession>A0A8J4GJ47</accession>
<dbReference type="PROSITE" id="PS51770">
    <property type="entry name" value="HOTDOG_ACOT"/>
    <property type="match status" value="1"/>
</dbReference>
<feature type="compositionally biased region" description="Basic and acidic residues" evidence="5">
    <location>
        <begin position="109"/>
        <end position="126"/>
    </location>
</feature>
<gene>
    <name evidence="7" type="ORF">Vretifemale_8984</name>
    <name evidence="8" type="ORF">Vretimale_12352</name>
</gene>
<feature type="compositionally biased region" description="Polar residues" evidence="5">
    <location>
        <begin position="702"/>
        <end position="711"/>
    </location>
</feature>
<evidence type="ECO:0000256" key="2">
    <source>
        <dbReference type="ARBA" id="ARBA00022737"/>
    </source>
</evidence>